<keyword evidence="2" id="KW-1185">Reference proteome</keyword>
<evidence type="ECO:0000313" key="2">
    <source>
        <dbReference type="Proteomes" id="UP001150942"/>
    </source>
</evidence>
<organism evidence="1 2">
    <name type="scientific">Penicillium cf. viridicatum</name>
    <dbReference type="NCBI Taxonomy" id="2972119"/>
    <lineage>
        <taxon>Eukaryota</taxon>
        <taxon>Fungi</taxon>
        <taxon>Dikarya</taxon>
        <taxon>Ascomycota</taxon>
        <taxon>Pezizomycotina</taxon>
        <taxon>Eurotiomycetes</taxon>
        <taxon>Eurotiomycetidae</taxon>
        <taxon>Eurotiales</taxon>
        <taxon>Aspergillaceae</taxon>
        <taxon>Penicillium</taxon>
    </lineage>
</organism>
<dbReference type="EMBL" id="JAPQKQ010000002">
    <property type="protein sequence ID" value="KAJ5209800.1"/>
    <property type="molecule type" value="Genomic_DNA"/>
</dbReference>
<dbReference type="SUPFAM" id="SSF51735">
    <property type="entry name" value="NAD(P)-binding Rossmann-fold domains"/>
    <property type="match status" value="1"/>
</dbReference>
<name>A0A9W9MYA4_9EURO</name>
<dbReference type="Gene3D" id="3.40.50.720">
    <property type="entry name" value="NAD(P)-binding Rossmann-like Domain"/>
    <property type="match status" value="1"/>
</dbReference>
<sequence length="146" mass="16012">MPSNIGYSTSKAAMIRMTGCIQAELALAGHRNIHLYTLHPGAVQTGMTENPYISSPLLGQFPNFEKDMKLWVSRFRDSPYLSGMTSVALASGIAKEVLRGRYYDSEHDLGDVLAQGEMGLKHPEYYTLGVRFPGGRPNDGGMERSG</sequence>
<evidence type="ECO:0000313" key="1">
    <source>
        <dbReference type="EMBL" id="KAJ5209800.1"/>
    </source>
</evidence>
<reference evidence="1" key="2">
    <citation type="journal article" date="2023" name="IMA Fungus">
        <title>Comparative genomic study of the Penicillium genus elucidates a diverse pangenome and 15 lateral gene transfer events.</title>
        <authorList>
            <person name="Petersen C."/>
            <person name="Sorensen T."/>
            <person name="Nielsen M.R."/>
            <person name="Sondergaard T.E."/>
            <person name="Sorensen J.L."/>
            <person name="Fitzpatrick D.A."/>
            <person name="Frisvad J.C."/>
            <person name="Nielsen K.L."/>
        </authorList>
    </citation>
    <scope>NUCLEOTIDE SEQUENCE</scope>
    <source>
        <strain evidence="1">IBT 20477</strain>
    </source>
</reference>
<dbReference type="OrthoDB" id="1933717at2759"/>
<dbReference type="InterPro" id="IPR036291">
    <property type="entry name" value="NAD(P)-bd_dom_sf"/>
</dbReference>
<protein>
    <submittedName>
        <fullName evidence="1">Uncharacterized protein</fullName>
    </submittedName>
</protein>
<accession>A0A9W9MYA4</accession>
<dbReference type="AlphaFoldDB" id="A0A9W9MYA4"/>
<dbReference type="Proteomes" id="UP001150942">
    <property type="component" value="Unassembled WGS sequence"/>
</dbReference>
<gene>
    <name evidence="1" type="ORF">N7449_004179</name>
</gene>
<proteinExistence type="predicted"/>
<reference evidence="1" key="1">
    <citation type="submission" date="2022-11" db="EMBL/GenBank/DDBJ databases">
        <authorList>
            <person name="Petersen C."/>
        </authorList>
    </citation>
    <scope>NUCLEOTIDE SEQUENCE</scope>
    <source>
        <strain evidence="1">IBT 20477</strain>
    </source>
</reference>
<comment type="caution">
    <text evidence="1">The sequence shown here is derived from an EMBL/GenBank/DDBJ whole genome shotgun (WGS) entry which is preliminary data.</text>
</comment>